<sequence length="311" mass="35575">MNVPITALTLFHLYQLLRDQRYLSKSSWALVLLGCLFPLVDYGVFLFSDAPGLFGVPLYFHSVFYLAPLLGILSLWVWIGTRSAKRSAQTFLPLLGLLLYDFLTLLSTERTPFLRPLTEASNSLDLINRGYLFPMVLILVLWGTKRWHALKTRTLSLSGLGILVGFLVFNAGLRLVMVGTMPQQMQEPDTFTCEPANILQTKWHVTSLKRDRYIFSSFNLFSGWESEPQVLLTSNDFELAQTLLLDPYFKAIYVHGFKNPLIETKYLSDAMRIKITELLPLRELYWNKVVTLTTGGSGQILEIEREKGYLF</sequence>
<comment type="caution">
    <text evidence="2">The sequence shown here is derived from an EMBL/GenBank/DDBJ whole genome shotgun (WGS) entry which is preliminary data.</text>
</comment>
<feature type="transmembrane region" description="Helical" evidence="1">
    <location>
        <begin position="155"/>
        <end position="177"/>
    </location>
</feature>
<feature type="transmembrane region" description="Helical" evidence="1">
    <location>
        <begin position="28"/>
        <end position="47"/>
    </location>
</feature>
<name>A0A1F6GSV0_9PROT</name>
<dbReference type="AlphaFoldDB" id="A0A1F6GSV0"/>
<evidence type="ECO:0000313" key="3">
    <source>
        <dbReference type="Proteomes" id="UP000177583"/>
    </source>
</evidence>
<evidence type="ECO:0000256" key="1">
    <source>
        <dbReference type="SAM" id="Phobius"/>
    </source>
</evidence>
<feature type="transmembrane region" description="Helical" evidence="1">
    <location>
        <begin position="126"/>
        <end position="143"/>
    </location>
</feature>
<proteinExistence type="predicted"/>
<reference evidence="2 3" key="1">
    <citation type="journal article" date="2016" name="Nat. Commun.">
        <title>Thousands of microbial genomes shed light on interconnected biogeochemical processes in an aquifer system.</title>
        <authorList>
            <person name="Anantharaman K."/>
            <person name="Brown C.T."/>
            <person name="Hug L.A."/>
            <person name="Sharon I."/>
            <person name="Castelle C.J."/>
            <person name="Probst A.J."/>
            <person name="Thomas B.C."/>
            <person name="Singh A."/>
            <person name="Wilkins M.J."/>
            <person name="Karaoz U."/>
            <person name="Brodie E.L."/>
            <person name="Williams K.H."/>
            <person name="Hubbard S.S."/>
            <person name="Banfield J.F."/>
        </authorList>
    </citation>
    <scope>NUCLEOTIDE SEQUENCE [LARGE SCALE GENOMIC DNA]</scope>
</reference>
<protein>
    <submittedName>
        <fullName evidence="2">Uncharacterized protein</fullName>
    </submittedName>
</protein>
<accession>A0A1F6GSV0</accession>
<gene>
    <name evidence="2" type="ORF">A2557_00430</name>
</gene>
<feature type="transmembrane region" description="Helical" evidence="1">
    <location>
        <begin position="59"/>
        <end position="78"/>
    </location>
</feature>
<organism evidence="2 3">
    <name type="scientific">Candidatus Lambdaproteobacteria bacterium RIFOXYD2_FULL_56_26</name>
    <dbReference type="NCBI Taxonomy" id="1817773"/>
    <lineage>
        <taxon>Bacteria</taxon>
        <taxon>Pseudomonadati</taxon>
        <taxon>Pseudomonadota</taxon>
        <taxon>Candidatus Lambdaproteobacteria</taxon>
    </lineage>
</organism>
<evidence type="ECO:0000313" key="2">
    <source>
        <dbReference type="EMBL" id="OGH01051.1"/>
    </source>
</evidence>
<keyword evidence="1" id="KW-0812">Transmembrane</keyword>
<dbReference type="Proteomes" id="UP000177583">
    <property type="component" value="Unassembled WGS sequence"/>
</dbReference>
<feature type="transmembrane region" description="Helical" evidence="1">
    <location>
        <begin position="90"/>
        <end position="106"/>
    </location>
</feature>
<keyword evidence="1" id="KW-0472">Membrane</keyword>
<keyword evidence="1" id="KW-1133">Transmembrane helix</keyword>
<dbReference type="EMBL" id="MFNF01000040">
    <property type="protein sequence ID" value="OGH01051.1"/>
    <property type="molecule type" value="Genomic_DNA"/>
</dbReference>